<proteinExistence type="predicted"/>
<feature type="region of interest" description="Disordered" evidence="1">
    <location>
        <begin position="1"/>
        <end position="25"/>
    </location>
</feature>
<dbReference type="EMBL" id="JAPDRL010000052">
    <property type="protein sequence ID" value="KAJ9662107.1"/>
    <property type="molecule type" value="Genomic_DNA"/>
</dbReference>
<evidence type="ECO:0000313" key="3">
    <source>
        <dbReference type="Proteomes" id="UP001172684"/>
    </source>
</evidence>
<sequence length="266" mass="29636">MDPQDEARDKPAEAQPSTTMNQEQPAYPSFASSIRNAFPHINVRNQDHRHKWLMFQLLASVGGVVRCEDSAALDIVLYCGETVQPDPDHRTWPEKLEAASALATERAWLAGVTKLMGFREADNGPSRNHSRMIIPTLTSQELEQCAFVLLGFPTTPDMVAIVPTALCNPESPLAIRMRQEEHLIFAPVPPYLAPLAFNVRYLAEAIRLFISAAKQKADFTVPGSEVTLHGWKPYEKLLKLDNLHLNSHERAASDHAPSPQRGERAT</sequence>
<name>A0ABQ9NMS3_9PEZI</name>
<protein>
    <recommendedName>
        <fullName evidence="4">SRR1-like domain-containing protein</fullName>
    </recommendedName>
</protein>
<organism evidence="2 3">
    <name type="scientific">Coniosporium apollinis</name>
    <dbReference type="NCBI Taxonomy" id="61459"/>
    <lineage>
        <taxon>Eukaryota</taxon>
        <taxon>Fungi</taxon>
        <taxon>Dikarya</taxon>
        <taxon>Ascomycota</taxon>
        <taxon>Pezizomycotina</taxon>
        <taxon>Dothideomycetes</taxon>
        <taxon>Dothideomycetes incertae sedis</taxon>
        <taxon>Coniosporium</taxon>
    </lineage>
</organism>
<evidence type="ECO:0008006" key="4">
    <source>
        <dbReference type="Google" id="ProtNLM"/>
    </source>
</evidence>
<feature type="compositionally biased region" description="Basic and acidic residues" evidence="1">
    <location>
        <begin position="1"/>
        <end position="12"/>
    </location>
</feature>
<reference evidence="2" key="1">
    <citation type="submission" date="2022-10" db="EMBL/GenBank/DDBJ databases">
        <title>Culturing micro-colonial fungi from biological soil crusts in the Mojave desert and describing Neophaeococcomyces mojavensis, and introducing the new genera and species Taxawa tesnikishii.</title>
        <authorList>
            <person name="Kurbessoian T."/>
            <person name="Stajich J.E."/>
        </authorList>
    </citation>
    <scope>NUCLEOTIDE SEQUENCE</scope>
    <source>
        <strain evidence="2">TK_1</strain>
    </source>
</reference>
<dbReference type="Proteomes" id="UP001172684">
    <property type="component" value="Unassembled WGS sequence"/>
</dbReference>
<evidence type="ECO:0000313" key="2">
    <source>
        <dbReference type="EMBL" id="KAJ9662107.1"/>
    </source>
</evidence>
<keyword evidence="3" id="KW-1185">Reference proteome</keyword>
<evidence type="ECO:0000256" key="1">
    <source>
        <dbReference type="SAM" id="MobiDB-lite"/>
    </source>
</evidence>
<comment type="caution">
    <text evidence="2">The sequence shown here is derived from an EMBL/GenBank/DDBJ whole genome shotgun (WGS) entry which is preliminary data.</text>
</comment>
<feature type="compositionally biased region" description="Polar residues" evidence="1">
    <location>
        <begin position="15"/>
        <end position="25"/>
    </location>
</feature>
<accession>A0ABQ9NMS3</accession>
<gene>
    <name evidence="2" type="ORF">H2201_006215</name>
</gene>